<evidence type="ECO:0000313" key="1">
    <source>
        <dbReference type="EMBL" id="MFI9099406.1"/>
    </source>
</evidence>
<gene>
    <name evidence="1" type="ORF">ACIGXA_02700</name>
</gene>
<dbReference type="EMBL" id="JBITYG010000001">
    <property type="protein sequence ID" value="MFI9099406.1"/>
    <property type="molecule type" value="Genomic_DNA"/>
</dbReference>
<dbReference type="Proteomes" id="UP001614394">
    <property type="component" value="Unassembled WGS sequence"/>
</dbReference>
<proteinExistence type="predicted"/>
<name>A0ABW8C1W2_9ACTN</name>
<reference evidence="1 2" key="1">
    <citation type="submission" date="2024-10" db="EMBL/GenBank/DDBJ databases">
        <title>The Natural Products Discovery Center: Release of the First 8490 Sequenced Strains for Exploring Actinobacteria Biosynthetic Diversity.</title>
        <authorList>
            <person name="Kalkreuter E."/>
            <person name="Kautsar S.A."/>
            <person name="Yang D."/>
            <person name="Bader C.D."/>
            <person name="Teijaro C.N."/>
            <person name="Fluegel L."/>
            <person name="Davis C.M."/>
            <person name="Simpson J.R."/>
            <person name="Lauterbach L."/>
            <person name="Steele A.D."/>
            <person name="Gui C."/>
            <person name="Meng S."/>
            <person name="Li G."/>
            <person name="Viehrig K."/>
            <person name="Ye F."/>
            <person name="Su P."/>
            <person name="Kiefer A.F."/>
            <person name="Nichols A."/>
            <person name="Cepeda A.J."/>
            <person name="Yan W."/>
            <person name="Fan B."/>
            <person name="Jiang Y."/>
            <person name="Adhikari A."/>
            <person name="Zheng C.-J."/>
            <person name="Schuster L."/>
            <person name="Cowan T.M."/>
            <person name="Smanski M.J."/>
            <person name="Chevrette M.G."/>
            <person name="De Carvalho L.P.S."/>
            <person name="Shen B."/>
        </authorList>
    </citation>
    <scope>NUCLEOTIDE SEQUENCE [LARGE SCALE GENOMIC DNA]</scope>
    <source>
        <strain evidence="1 2">NPDC053399</strain>
    </source>
</reference>
<comment type="caution">
    <text evidence="1">The sequence shown here is derived from an EMBL/GenBank/DDBJ whole genome shotgun (WGS) entry which is preliminary data.</text>
</comment>
<protein>
    <submittedName>
        <fullName evidence="1">Uncharacterized protein</fullName>
    </submittedName>
</protein>
<sequence length="102" mass="10891">MTINFENVKMTDRPVVVATCPLGSPLPGTGMSGAPALRLASIAELSIRERSERATKAPAVLETKAQAYVFTPGGAGHSTNGQKQQHLSMWAFRGLEPWSDPV</sequence>
<accession>A0ABW8C1W2</accession>
<dbReference type="RefSeq" id="WP_399643751.1">
    <property type="nucleotide sequence ID" value="NZ_JBITYG010000001.1"/>
</dbReference>
<keyword evidence="2" id="KW-1185">Reference proteome</keyword>
<organism evidence="1 2">
    <name type="scientific">Streptomyces fildesensis</name>
    <dbReference type="NCBI Taxonomy" id="375757"/>
    <lineage>
        <taxon>Bacteria</taxon>
        <taxon>Bacillati</taxon>
        <taxon>Actinomycetota</taxon>
        <taxon>Actinomycetes</taxon>
        <taxon>Kitasatosporales</taxon>
        <taxon>Streptomycetaceae</taxon>
        <taxon>Streptomyces</taxon>
    </lineage>
</organism>
<evidence type="ECO:0000313" key="2">
    <source>
        <dbReference type="Proteomes" id="UP001614394"/>
    </source>
</evidence>